<dbReference type="Proteomes" id="UP000287651">
    <property type="component" value="Unassembled WGS sequence"/>
</dbReference>
<name>A0A426ZN26_ENSVE</name>
<accession>A0A426ZN26</accession>
<dbReference type="AlphaFoldDB" id="A0A426ZN26"/>
<proteinExistence type="predicted"/>
<gene>
    <name evidence="1" type="ORF">B296_00014493</name>
</gene>
<dbReference type="EMBL" id="AMZH03005840">
    <property type="protein sequence ID" value="RRT65360.1"/>
    <property type="molecule type" value="Genomic_DNA"/>
</dbReference>
<protein>
    <submittedName>
        <fullName evidence="1">Uncharacterized protein</fullName>
    </submittedName>
</protein>
<sequence length="143" mass="15996">MHEDNVERWRSFGNGCDAVISGWAVELAAAASGGDKQYNLHGTLLSSIPRVAFDEWTKIKSRDSKYLKGFEEKLSKYSSIGYSEDIYTYRTEEDHIEVFNGLDTFDRPIEMREHNEPPVASSSAATVLVPGRDISASGSFRLL</sequence>
<comment type="caution">
    <text evidence="1">The sequence shown here is derived from an EMBL/GenBank/DDBJ whole genome shotgun (WGS) entry which is preliminary data.</text>
</comment>
<evidence type="ECO:0000313" key="2">
    <source>
        <dbReference type="Proteomes" id="UP000287651"/>
    </source>
</evidence>
<organism evidence="1 2">
    <name type="scientific">Ensete ventricosum</name>
    <name type="common">Abyssinian banana</name>
    <name type="synonym">Musa ensete</name>
    <dbReference type="NCBI Taxonomy" id="4639"/>
    <lineage>
        <taxon>Eukaryota</taxon>
        <taxon>Viridiplantae</taxon>
        <taxon>Streptophyta</taxon>
        <taxon>Embryophyta</taxon>
        <taxon>Tracheophyta</taxon>
        <taxon>Spermatophyta</taxon>
        <taxon>Magnoliopsida</taxon>
        <taxon>Liliopsida</taxon>
        <taxon>Zingiberales</taxon>
        <taxon>Musaceae</taxon>
        <taxon>Ensete</taxon>
    </lineage>
</organism>
<evidence type="ECO:0000313" key="1">
    <source>
        <dbReference type="EMBL" id="RRT65360.1"/>
    </source>
</evidence>
<reference evidence="1 2" key="1">
    <citation type="journal article" date="2014" name="Agronomy (Basel)">
        <title>A Draft Genome Sequence for Ensete ventricosum, the Drought-Tolerant Tree Against Hunger.</title>
        <authorList>
            <person name="Harrison J."/>
            <person name="Moore K.A."/>
            <person name="Paszkiewicz K."/>
            <person name="Jones T."/>
            <person name="Grant M."/>
            <person name="Ambacheew D."/>
            <person name="Muzemil S."/>
            <person name="Studholme D.J."/>
        </authorList>
    </citation>
    <scope>NUCLEOTIDE SEQUENCE [LARGE SCALE GENOMIC DNA]</scope>
</reference>